<protein>
    <submittedName>
        <fullName evidence="3">BQ5605_C011g06576 protein</fullName>
    </submittedName>
</protein>
<dbReference type="Proteomes" id="UP000249464">
    <property type="component" value="Unassembled WGS sequence"/>
</dbReference>
<dbReference type="AlphaFoldDB" id="A0A2X0LPI6"/>
<feature type="compositionally biased region" description="Acidic residues" evidence="1">
    <location>
        <begin position="430"/>
        <end position="439"/>
    </location>
</feature>
<name>A0A2X0LPI6_9BASI</name>
<evidence type="ECO:0000313" key="3">
    <source>
        <dbReference type="EMBL" id="SGY12672.1"/>
    </source>
</evidence>
<dbReference type="PANTHER" id="PTHR12461:SF94">
    <property type="entry name" value="JMJC DOMAIN-CONTAINING PROTEIN"/>
    <property type="match status" value="1"/>
</dbReference>
<sequence length="540" mass="61462">MYGSYLNKEHVKMIQQIYSTAEQDLRPCGPAVLQLFNSIKPLYIGHPPQDPQDQHLELEQITSSLIRLADERILSYHYKDVPTCWRQLHTDASLLQGILTVVSYMTDLTPEEQKSRFLKTIRQLDLVIIVAGAPGQGRYELVLDLIKRIQERYTKVRDDNQPRQSPAKRRKLSEDNRKEQAKARPRISPMVDHPIISLRSFPSFESYLELYHKEPFIVSGGSLDWPANELWCDQKYLQEKAGVGRCVPVEVGKEYTEREWRQEILPFEQVLNSVFEVSEYRPMTRVIHSDGQVTSRYNLPKPVHYLAQHDLFRQIPDLRNDILIPDIVYSAPPEGSKECPEYVSPKNEDGYVLNAWLGPKGTLSPAHTDPYYNCYGELDGQSSISAVVYATDQREASTAQVVGSKWIWVAPPSCSPAMSAFGLSSSTEDPTSDETEDDDQSPHHSHLLTNTSRIDVSSPDTYDAAFKEQVVPFAQQAVLQKGDVLVLPPGWWHSLKGLEIALLLAWKLDFKWGIVRAEVSPNNLYCPMGNCTFRPVHKTI</sequence>
<evidence type="ECO:0000256" key="1">
    <source>
        <dbReference type="SAM" id="MobiDB-lite"/>
    </source>
</evidence>
<feature type="domain" description="JmjC" evidence="2">
    <location>
        <begin position="288"/>
        <end position="525"/>
    </location>
</feature>
<reference evidence="3 4" key="1">
    <citation type="submission" date="2016-11" db="EMBL/GenBank/DDBJ databases">
        <authorList>
            <person name="Jaros S."/>
            <person name="Januszkiewicz K."/>
            <person name="Wedrychowicz H."/>
        </authorList>
    </citation>
    <scope>NUCLEOTIDE SEQUENCE [LARGE SCALE GENOMIC DNA]</scope>
</reference>
<feature type="region of interest" description="Disordered" evidence="1">
    <location>
        <begin position="420"/>
        <end position="450"/>
    </location>
</feature>
<dbReference type="EMBL" id="FQNC01000011">
    <property type="protein sequence ID" value="SGY12672.1"/>
    <property type="molecule type" value="Genomic_DNA"/>
</dbReference>
<evidence type="ECO:0000259" key="2">
    <source>
        <dbReference type="PROSITE" id="PS51184"/>
    </source>
</evidence>
<keyword evidence="4" id="KW-1185">Reference proteome</keyword>
<dbReference type="Gene3D" id="2.60.120.650">
    <property type="entry name" value="Cupin"/>
    <property type="match status" value="1"/>
</dbReference>
<dbReference type="InterPro" id="IPR041667">
    <property type="entry name" value="Cupin_8"/>
</dbReference>
<organism evidence="3 4">
    <name type="scientific">Microbotryum silenes-dioicae</name>
    <dbReference type="NCBI Taxonomy" id="796604"/>
    <lineage>
        <taxon>Eukaryota</taxon>
        <taxon>Fungi</taxon>
        <taxon>Dikarya</taxon>
        <taxon>Basidiomycota</taxon>
        <taxon>Pucciniomycotina</taxon>
        <taxon>Microbotryomycetes</taxon>
        <taxon>Microbotryales</taxon>
        <taxon>Microbotryaceae</taxon>
        <taxon>Microbotryum</taxon>
    </lineage>
</organism>
<dbReference type="SUPFAM" id="SSF51197">
    <property type="entry name" value="Clavaminate synthase-like"/>
    <property type="match status" value="1"/>
</dbReference>
<feature type="compositionally biased region" description="Basic and acidic residues" evidence="1">
    <location>
        <begin position="172"/>
        <end position="182"/>
    </location>
</feature>
<dbReference type="PANTHER" id="PTHR12461">
    <property type="entry name" value="HYPOXIA-INDUCIBLE FACTOR 1 ALPHA INHIBITOR-RELATED"/>
    <property type="match status" value="1"/>
</dbReference>
<dbReference type="STRING" id="796604.A0A2X0LPI6"/>
<proteinExistence type="predicted"/>
<gene>
    <name evidence="3" type="primary">BQ5605_C011g06576</name>
    <name evidence="3" type="ORF">BQ5605_C011G06576</name>
</gene>
<dbReference type="InterPro" id="IPR003347">
    <property type="entry name" value="JmjC_dom"/>
</dbReference>
<accession>A0A2X0LPI6</accession>
<dbReference type="Pfam" id="PF13621">
    <property type="entry name" value="Cupin_8"/>
    <property type="match status" value="1"/>
</dbReference>
<evidence type="ECO:0000313" key="4">
    <source>
        <dbReference type="Proteomes" id="UP000249464"/>
    </source>
</evidence>
<dbReference type="PROSITE" id="PS51184">
    <property type="entry name" value="JMJC"/>
    <property type="match status" value="1"/>
</dbReference>
<feature type="region of interest" description="Disordered" evidence="1">
    <location>
        <begin position="156"/>
        <end position="185"/>
    </location>
</feature>